<dbReference type="AlphaFoldDB" id="A0A0S4KLW5"/>
<feature type="compositionally biased region" description="Polar residues" evidence="1">
    <location>
        <begin position="682"/>
        <end position="719"/>
    </location>
</feature>
<evidence type="ECO:0000256" key="2">
    <source>
        <dbReference type="SAM" id="Phobius"/>
    </source>
</evidence>
<evidence type="ECO:0000313" key="3">
    <source>
        <dbReference type="EMBL" id="CUI11262.1"/>
    </source>
</evidence>
<dbReference type="VEuPathDB" id="TriTrypDB:BSAL_51665"/>
<reference evidence="4" key="1">
    <citation type="submission" date="2015-09" db="EMBL/GenBank/DDBJ databases">
        <authorList>
            <consortium name="Pathogen Informatics"/>
        </authorList>
    </citation>
    <scope>NUCLEOTIDE SEQUENCE [LARGE SCALE GENOMIC DNA]</scope>
    <source>
        <strain evidence="4">Lake Konstanz</strain>
    </source>
</reference>
<evidence type="ECO:0000313" key="4">
    <source>
        <dbReference type="Proteomes" id="UP000051952"/>
    </source>
</evidence>
<dbReference type="SUPFAM" id="SSF55073">
    <property type="entry name" value="Nucleotide cyclase"/>
    <property type="match status" value="1"/>
</dbReference>
<keyword evidence="2" id="KW-1133">Transmembrane helix</keyword>
<feature type="transmembrane region" description="Helical" evidence="2">
    <location>
        <begin position="839"/>
        <end position="861"/>
    </location>
</feature>
<feature type="transmembrane region" description="Helical" evidence="2">
    <location>
        <begin position="805"/>
        <end position="827"/>
    </location>
</feature>
<protein>
    <submittedName>
        <fullName evidence="3">Transmembrane protein, putative</fullName>
    </submittedName>
</protein>
<sequence length="1237" mass="135550">MNSQSPKEVMSPLLFHSQGGASTVLQHSHDKFKSVFDVTMAASKGGGKPRSIVAGDVAAHRRRLSCPSEVHPLSLLFDNQLHEDCFVIRFFSPNRNSALVGLFVLAMILVVASIINLNLPRLDVPIFRVSLIIAASLSVASFVTASVNVAVHRNLFVSSNRKTNDMEVVKKDRLLYHLSSWWEASLVLAHLATIAWSFNLNVAKSVGCLGSNELDDPINDRICSTTLQFDGLLMVPIVFQGVVFPVRWFLHVPVVIAIVVAFFGLRFLPQIPLSVTDSKLVMTSAFVFGIPIVVSAVIRFLRERELRQLLLKELQLEATFHQLNVLTARHETLLTPWVPLPAEEQVKLLRSAHHGSHLWGLGKQTIVGMVHFRKFSSWVTKSGASEACRALCKLVDAADKYYELISPLSDSMLKCHIDGDHYLLVCPDRADGGFLLIIALLACQEICAAQRENNAECEPLEARAAVTSGILGVTGIAASGTLAPAGPAMARLHAVSRNCNLRPVGPSLTVTSDTLRHMPHVPLHGYCAQALDNDDAINVEKVLHIPFTSLLEFGNAQHVQPLEYVPVAKRQQLLQILGDNALLLEEAVPVTVIADEPQIEQQTSLRSKIVGASSGTRGTVRTLAELDPSLQIDIFSAAGSVASESTHRLLPALATRLDSSPQNAASDRALECEQGRDRQRLLDSNSKANADSKNTAGSSALQHPQEQPRHCSTASSVDRSTIKPPQLKDISKLEVAKNSNFSTSRNCFLLVHETFLDKDVERRFMRHTAQNVPKLDLLVASVASFVMGLFLVIICVVYQTTSMEVPSPMSCSVAAMIFGVFLTALSITHIRRIYFLMDAVVLVAHEFLFWCYHASVIGTVYTGQPYTSPLGDTQLVWMFMLVTINFVRPRAHGVLPHVSLDIVSSIAFLVLACIHPQHTPLIRKLNIVCAVAVGFAPLYLHSCLDTEDRQKFVTETRLEELQHNLILKNGEINKLLVHNRANNPAAIFAARAQRVRQASRYAPHQLMPQSPLIVDNVDPSTSTTIASRAIDSPLLVVEFQLVQSSTTVELRHSVTNSKAFVEAIESLISLQFFKLFRVVKATPTSLLILPSASVVGQGNGSADMKDRTTAESHLVQLGMEIVWKLCPQHHIVGRAVVDSGVMMGVLLGTSSMSFEFTGPVIERAKCLVDAAVWGHVFVSNRVLRYCGISTEQSLDVVTASGLVGVLDPDGWLPWRVGAFPLIAMNVVIQRKAHTAED</sequence>
<keyword evidence="2" id="KW-0472">Membrane</keyword>
<feature type="transmembrane region" description="Helical" evidence="2">
    <location>
        <begin position="775"/>
        <end position="799"/>
    </location>
</feature>
<feature type="transmembrane region" description="Helical" evidence="2">
    <location>
        <begin position="98"/>
        <end position="117"/>
    </location>
</feature>
<gene>
    <name evidence="3" type="ORF">BSAL_51665</name>
</gene>
<dbReference type="Proteomes" id="UP000051952">
    <property type="component" value="Unassembled WGS sequence"/>
</dbReference>
<feature type="transmembrane region" description="Helical" evidence="2">
    <location>
        <begin position="129"/>
        <end position="151"/>
    </location>
</feature>
<dbReference type="InterPro" id="IPR029787">
    <property type="entry name" value="Nucleotide_cyclase"/>
</dbReference>
<accession>A0A0S4KLW5</accession>
<proteinExistence type="predicted"/>
<feature type="transmembrane region" description="Helical" evidence="2">
    <location>
        <begin position="248"/>
        <end position="268"/>
    </location>
</feature>
<feature type="region of interest" description="Disordered" evidence="1">
    <location>
        <begin position="660"/>
        <end position="720"/>
    </location>
</feature>
<evidence type="ECO:0000256" key="1">
    <source>
        <dbReference type="SAM" id="MobiDB-lite"/>
    </source>
</evidence>
<feature type="compositionally biased region" description="Basic and acidic residues" evidence="1">
    <location>
        <begin position="668"/>
        <end position="681"/>
    </location>
</feature>
<dbReference type="EMBL" id="CYKH01000068">
    <property type="protein sequence ID" value="CUI11262.1"/>
    <property type="molecule type" value="Genomic_DNA"/>
</dbReference>
<keyword evidence="2 3" id="KW-0812">Transmembrane</keyword>
<organism evidence="3 4">
    <name type="scientific">Bodo saltans</name>
    <name type="common">Flagellated protozoan</name>
    <dbReference type="NCBI Taxonomy" id="75058"/>
    <lineage>
        <taxon>Eukaryota</taxon>
        <taxon>Discoba</taxon>
        <taxon>Euglenozoa</taxon>
        <taxon>Kinetoplastea</taxon>
        <taxon>Metakinetoplastina</taxon>
        <taxon>Eubodonida</taxon>
        <taxon>Bodonidae</taxon>
        <taxon>Bodo</taxon>
    </lineage>
</organism>
<name>A0A0S4KLW5_BODSA</name>
<feature type="transmembrane region" description="Helical" evidence="2">
    <location>
        <begin position="280"/>
        <end position="301"/>
    </location>
</feature>
<keyword evidence="4" id="KW-1185">Reference proteome</keyword>